<dbReference type="GO" id="GO:0008743">
    <property type="term" value="F:L-threonine 3-dehydrogenase activity"/>
    <property type="evidence" value="ECO:0007669"/>
    <property type="project" value="TreeGrafter"/>
</dbReference>
<dbReference type="EMBL" id="DTBE01000072">
    <property type="protein sequence ID" value="HGQ59626.1"/>
    <property type="molecule type" value="Genomic_DNA"/>
</dbReference>
<evidence type="ECO:0000313" key="4">
    <source>
        <dbReference type="EMBL" id="HGQ74024.1"/>
    </source>
</evidence>
<dbReference type="GO" id="GO:0006567">
    <property type="term" value="P:L-threonine catabolic process"/>
    <property type="evidence" value="ECO:0007669"/>
    <property type="project" value="TreeGrafter"/>
</dbReference>
<dbReference type="InterPro" id="IPR051225">
    <property type="entry name" value="NAD(P)_epim/dehydratase"/>
</dbReference>
<evidence type="ECO:0000313" key="3">
    <source>
        <dbReference type="EMBL" id="HGQ59626.1"/>
    </source>
</evidence>
<dbReference type="PANTHER" id="PTHR42687">
    <property type="entry name" value="L-THREONINE 3-DEHYDROGENASE"/>
    <property type="match status" value="1"/>
</dbReference>
<comment type="similarity">
    <text evidence="1">Belongs to the NAD(P)-dependent epimerase/dehydratase family.</text>
</comment>
<dbReference type="PANTHER" id="PTHR42687:SF1">
    <property type="entry name" value="L-THREONINE 3-DEHYDROGENASE, MITOCHONDRIAL"/>
    <property type="match status" value="1"/>
</dbReference>
<accession>A0A7C4NNV7</accession>
<proteinExistence type="inferred from homology"/>
<dbReference type="InterPro" id="IPR036291">
    <property type="entry name" value="NAD(P)-bd_dom_sf"/>
</dbReference>
<comment type="caution">
    <text evidence="4">The sequence shown here is derived from an EMBL/GenBank/DDBJ whole genome shotgun (WGS) entry which is preliminary data.</text>
</comment>
<reference evidence="4" key="1">
    <citation type="journal article" date="2020" name="mSystems">
        <title>Genome- and Community-Level Interaction Insights into Carbon Utilization and Element Cycling Functions of Hydrothermarchaeota in Hydrothermal Sediment.</title>
        <authorList>
            <person name="Zhou Z."/>
            <person name="Liu Y."/>
            <person name="Xu W."/>
            <person name="Pan J."/>
            <person name="Luo Z.H."/>
            <person name="Li M."/>
        </authorList>
    </citation>
    <scope>NUCLEOTIDE SEQUENCE [LARGE SCALE GENOMIC DNA]</scope>
    <source>
        <strain evidence="3">SpSt-638</strain>
        <strain evidence="4">SpSt-648</strain>
    </source>
</reference>
<dbReference type="SUPFAM" id="SSF51735">
    <property type="entry name" value="NAD(P)-binding Rossmann-fold domains"/>
    <property type="match status" value="1"/>
</dbReference>
<gene>
    <name evidence="3" type="ORF">ENU09_02800</name>
    <name evidence="4" type="ORF">ENU20_02985</name>
</gene>
<dbReference type="AlphaFoldDB" id="A0A7C4NNV7"/>
<dbReference type="Pfam" id="PF01370">
    <property type="entry name" value="Epimerase"/>
    <property type="match status" value="1"/>
</dbReference>
<dbReference type="Gene3D" id="3.40.50.720">
    <property type="entry name" value="NAD(P)-binding Rossmann-like Domain"/>
    <property type="match status" value="1"/>
</dbReference>
<name>A0A7C4NNV7_STAMA</name>
<evidence type="ECO:0000259" key="2">
    <source>
        <dbReference type="Pfam" id="PF01370"/>
    </source>
</evidence>
<feature type="domain" description="NAD-dependent epimerase/dehydratase" evidence="2">
    <location>
        <begin position="7"/>
        <end position="241"/>
    </location>
</feature>
<evidence type="ECO:0000256" key="1">
    <source>
        <dbReference type="ARBA" id="ARBA00007637"/>
    </source>
</evidence>
<protein>
    <submittedName>
        <fullName evidence="4">NAD-dependent epimerase/dehydratase family protein</fullName>
    </submittedName>
</protein>
<sequence length="317" mass="36071">MVLSMNILVTGSYGQIGSELVPALREIYGKDKVIASGRDESKLKILGEPYVTLDVTNKEQLGRIVKEHKISIIVHLAAILSARGENNPQEAWNINAIGTYNVLEVARENKLEQVIVPSTIAVFGPETPSIPGDVTIMRPKTMYGITKVLTELLGEYYYLKYGLDVRGPRLPGVISWKTMPGGGTTDYAVEAFIEAIKHKHYTFWVRADTKLPMMYMPDCIKAFIQLMKTDNSRLRYRFYNVQGMSFTAEELAQVIKKHIPDFTYDFNPDPLRQRIADSWPKSLDDTNARIDWGWKPDWDLEKMALDMLTNLKKHVVK</sequence>
<dbReference type="EMBL" id="DTBP01000018">
    <property type="protein sequence ID" value="HGQ74024.1"/>
    <property type="molecule type" value="Genomic_DNA"/>
</dbReference>
<organism evidence="4">
    <name type="scientific">Staphylothermus marinus</name>
    <dbReference type="NCBI Taxonomy" id="2280"/>
    <lineage>
        <taxon>Archaea</taxon>
        <taxon>Thermoproteota</taxon>
        <taxon>Thermoprotei</taxon>
        <taxon>Desulfurococcales</taxon>
        <taxon>Desulfurococcaceae</taxon>
        <taxon>Staphylothermus</taxon>
    </lineage>
</organism>
<dbReference type="InterPro" id="IPR001509">
    <property type="entry name" value="Epimerase_deHydtase"/>
</dbReference>